<organism evidence="2 3">
    <name type="scientific">Candidatus Lambdaproteobacteria bacterium RIFOXYD2_FULL_50_16</name>
    <dbReference type="NCBI Taxonomy" id="1817772"/>
    <lineage>
        <taxon>Bacteria</taxon>
        <taxon>Pseudomonadati</taxon>
        <taxon>Pseudomonadota</taxon>
        <taxon>Candidatus Lambdaproteobacteria</taxon>
    </lineage>
</organism>
<dbReference type="InterPro" id="IPR001610">
    <property type="entry name" value="PAC"/>
</dbReference>
<accession>A0A1F6GAK3</accession>
<dbReference type="STRING" id="1817772.A2527_08225"/>
<dbReference type="PROSITE" id="PS50112">
    <property type="entry name" value="PAS"/>
    <property type="match status" value="1"/>
</dbReference>
<dbReference type="NCBIfam" id="TIGR00229">
    <property type="entry name" value="sensory_box"/>
    <property type="match status" value="1"/>
</dbReference>
<reference evidence="2 3" key="1">
    <citation type="journal article" date="2016" name="Nat. Commun.">
        <title>Thousands of microbial genomes shed light on interconnected biogeochemical processes in an aquifer system.</title>
        <authorList>
            <person name="Anantharaman K."/>
            <person name="Brown C.T."/>
            <person name="Hug L.A."/>
            <person name="Sharon I."/>
            <person name="Castelle C.J."/>
            <person name="Probst A.J."/>
            <person name="Thomas B.C."/>
            <person name="Singh A."/>
            <person name="Wilkins M.J."/>
            <person name="Karaoz U."/>
            <person name="Brodie E.L."/>
            <person name="Williams K.H."/>
            <person name="Hubbard S.S."/>
            <person name="Banfield J.F."/>
        </authorList>
    </citation>
    <scope>NUCLEOTIDE SEQUENCE [LARGE SCALE GENOMIC DNA]</scope>
</reference>
<dbReference type="Pfam" id="PF08448">
    <property type="entry name" value="PAS_4"/>
    <property type="match status" value="1"/>
</dbReference>
<dbReference type="InterPro" id="IPR035965">
    <property type="entry name" value="PAS-like_dom_sf"/>
</dbReference>
<dbReference type="Proteomes" id="UP000178449">
    <property type="component" value="Unassembled WGS sequence"/>
</dbReference>
<sequence length="722" mass="81059">MPHYLLTKRRRRILLLDPSWDAAKTYLEMQPQFQLIDSNQNPSGEWSHIADLIIAEIDTPGAWEKAQNLISSLYAKGVPIILVGEHFQTENDQKAAEMGAEDYWVKSNDPIQIGHKFTQYFRRISRKLQDLQSFMNGLFKSLPNTAVVWFDSSLNVLLAGGEILYRLGLAPDDLTGKPLDLSQFGEKFTAHQLACKSAIEGKGSLFEVVVQELELLVHLLPQALSNAELSGLMLIQDVSPQRAAGEQRILGSLGDSTSLMVAYIDQRKKYLYVNRSYCDWINRPMSDVLNKKVDDILPKFLAEQTLPWIEKALIGKKVQFDIDYNHPKLGRRHCLTTYVPQISQGVPQGFLAVLQDLSEFYENQEKAVFFKEMIDKSADAFAILAADTGRIVDFNEQMLSIFGYTDEELRQLSVVDIDDNLKGLSQWQTISQHTKARGRALIETVGCRKDGSKFEAEVSSHFIENRGAEFFVVVIRDVTARKKLQYESLAKRIEVSTIFKAFGDIYLWLDPKGVVCGYQLGDFEELGIGAHKLIGHSFAQAFSGEPWDKVEKGLAQIAEGSAQVSINFALPTARGPQVFAVRMIPVLANQILLILRNQSPLVEAKAQLKQLTNQVAVLENQSGLHSGVIDLDKDCCRWSEGAGRLLGLDPKKDSTLEDFLSLFDTSARNQLIEQLSSQTEEDLTFSLKLPYTPKKQNLSQVTIQGHHLKGTVVLVLKEDLKI</sequence>
<feature type="domain" description="PAS" evidence="1">
    <location>
        <begin position="366"/>
        <end position="409"/>
    </location>
</feature>
<dbReference type="CDD" id="cd00130">
    <property type="entry name" value="PAS"/>
    <property type="match status" value="1"/>
</dbReference>
<evidence type="ECO:0000313" key="2">
    <source>
        <dbReference type="EMBL" id="OGG95148.1"/>
    </source>
</evidence>
<dbReference type="InterPro" id="IPR000014">
    <property type="entry name" value="PAS"/>
</dbReference>
<dbReference type="EMBL" id="MFNE01000026">
    <property type="protein sequence ID" value="OGG95148.1"/>
    <property type="molecule type" value="Genomic_DNA"/>
</dbReference>
<dbReference type="AlphaFoldDB" id="A0A1F6GAK3"/>
<name>A0A1F6GAK3_9PROT</name>
<evidence type="ECO:0000259" key="1">
    <source>
        <dbReference type="PROSITE" id="PS50112"/>
    </source>
</evidence>
<dbReference type="SUPFAM" id="SSF55785">
    <property type="entry name" value="PYP-like sensor domain (PAS domain)"/>
    <property type="match status" value="3"/>
</dbReference>
<protein>
    <recommendedName>
        <fullName evidence="1">PAS domain-containing protein</fullName>
    </recommendedName>
</protein>
<proteinExistence type="predicted"/>
<dbReference type="SMART" id="SM00086">
    <property type="entry name" value="PAC"/>
    <property type="match status" value="2"/>
</dbReference>
<gene>
    <name evidence="2" type="ORF">A2527_08225</name>
</gene>
<dbReference type="InterPro" id="IPR013656">
    <property type="entry name" value="PAS_4"/>
</dbReference>
<evidence type="ECO:0000313" key="3">
    <source>
        <dbReference type="Proteomes" id="UP000178449"/>
    </source>
</evidence>
<dbReference type="SMART" id="SM00091">
    <property type="entry name" value="PAS"/>
    <property type="match status" value="4"/>
</dbReference>
<dbReference type="Gene3D" id="3.30.450.20">
    <property type="entry name" value="PAS domain"/>
    <property type="match status" value="3"/>
</dbReference>
<dbReference type="Pfam" id="PF13426">
    <property type="entry name" value="PAS_9"/>
    <property type="match status" value="1"/>
</dbReference>
<comment type="caution">
    <text evidence="2">The sequence shown here is derived from an EMBL/GenBank/DDBJ whole genome shotgun (WGS) entry which is preliminary data.</text>
</comment>